<dbReference type="STRING" id="1121302.SAMN02745163_01572"/>
<dbReference type="InterPro" id="IPR054075">
    <property type="entry name" value="Gp53-like_C"/>
</dbReference>
<evidence type="ECO:0000313" key="3">
    <source>
        <dbReference type="Proteomes" id="UP000184310"/>
    </source>
</evidence>
<evidence type="ECO:0000313" key="2">
    <source>
        <dbReference type="EMBL" id="SHJ25425.1"/>
    </source>
</evidence>
<accession>A0A1M6HT97</accession>
<feature type="domain" description="Putative tail fiber protein gp53-like C-terminal" evidence="1">
    <location>
        <begin position="44"/>
        <end position="119"/>
    </location>
</feature>
<reference evidence="2 3" key="1">
    <citation type="submission" date="2016-11" db="EMBL/GenBank/DDBJ databases">
        <authorList>
            <person name="Jaros S."/>
            <person name="Januszkiewicz K."/>
            <person name="Wedrychowicz H."/>
        </authorList>
    </citation>
    <scope>NUCLEOTIDE SEQUENCE [LARGE SCALE GENOMIC DNA]</scope>
    <source>
        <strain evidence="2 3">DSM 21758</strain>
    </source>
</reference>
<evidence type="ECO:0000259" key="1">
    <source>
        <dbReference type="Pfam" id="PF21882"/>
    </source>
</evidence>
<dbReference type="RefSeq" id="WP_072986129.1">
    <property type="nucleotide sequence ID" value="NZ_FQZB01000007.1"/>
</dbReference>
<name>A0A1M6HT97_9CLOT</name>
<dbReference type="EMBL" id="FQZB01000007">
    <property type="protein sequence ID" value="SHJ25425.1"/>
    <property type="molecule type" value="Genomic_DNA"/>
</dbReference>
<dbReference type="Gene3D" id="2.60.40.3940">
    <property type="match status" value="1"/>
</dbReference>
<dbReference type="Proteomes" id="UP000184310">
    <property type="component" value="Unassembled WGS sequence"/>
</dbReference>
<protein>
    <recommendedName>
        <fullName evidence="1">Putative tail fiber protein gp53-like C-terminal domain-containing protein</fullName>
    </recommendedName>
</protein>
<dbReference type="Pfam" id="PF21882">
    <property type="entry name" value="Gp53-like_C"/>
    <property type="match status" value="1"/>
</dbReference>
<gene>
    <name evidence="2" type="ORF">SAMN02745163_01572</name>
</gene>
<organism evidence="2 3">
    <name type="scientific">Clostridium cavendishii DSM 21758</name>
    <dbReference type="NCBI Taxonomy" id="1121302"/>
    <lineage>
        <taxon>Bacteria</taxon>
        <taxon>Bacillati</taxon>
        <taxon>Bacillota</taxon>
        <taxon>Clostridia</taxon>
        <taxon>Eubacteriales</taxon>
        <taxon>Clostridiaceae</taxon>
        <taxon>Clostridium</taxon>
    </lineage>
</organism>
<keyword evidence="3" id="KW-1185">Reference proteome</keyword>
<proteinExistence type="predicted"/>
<dbReference type="AlphaFoldDB" id="A0A1M6HT97"/>
<dbReference type="OrthoDB" id="1921264at2"/>
<sequence length="119" mass="13220">MGQTKKAVYKVHNGTDFDEIMFKTSEDLLVGQNQILSENGYRELPGGLIIQWGYSLVEPTGTSINMPIRFPNGIFSVSTTISDPGTWSANITARNQSYIIVRHNFQAGKLYVGWIALGH</sequence>